<evidence type="ECO:0008006" key="5">
    <source>
        <dbReference type="Google" id="ProtNLM"/>
    </source>
</evidence>
<proteinExistence type="inferred from homology"/>
<protein>
    <recommendedName>
        <fullName evidence="5">Protein FAM98B</fullName>
    </recommendedName>
</protein>
<reference evidence="3" key="1">
    <citation type="submission" date="2025-08" db="UniProtKB">
        <authorList>
            <consortium name="Ensembl"/>
        </authorList>
    </citation>
    <scope>IDENTIFICATION</scope>
</reference>
<feature type="compositionally biased region" description="Basic residues" evidence="2">
    <location>
        <begin position="339"/>
        <end position="352"/>
    </location>
</feature>
<dbReference type="PANTHER" id="PTHR31353:SF5">
    <property type="entry name" value="IM:7138535"/>
    <property type="match status" value="1"/>
</dbReference>
<dbReference type="Proteomes" id="UP000694546">
    <property type="component" value="Chromosome 16"/>
</dbReference>
<name>A0A8C4ZFB9_GADMO</name>
<evidence type="ECO:0000256" key="2">
    <source>
        <dbReference type="SAM" id="MobiDB-lite"/>
    </source>
</evidence>
<keyword evidence="4" id="KW-1185">Reference proteome</keyword>
<dbReference type="GeneTree" id="ENSGT00440000037341"/>
<dbReference type="GO" id="GO:0072669">
    <property type="term" value="C:tRNA-splicing ligase complex"/>
    <property type="evidence" value="ECO:0007669"/>
    <property type="project" value="TreeGrafter"/>
</dbReference>
<dbReference type="OrthoDB" id="512356at2759"/>
<evidence type="ECO:0000313" key="3">
    <source>
        <dbReference type="Ensembl" id="ENSGMOP00000012472.2"/>
    </source>
</evidence>
<sequence>MERFITTISAIKSLGYPDTACVRHCCCDELPCPLLSWLVAELLVIHPELQDNKRSILLVGELRELLETMHCPITMLSSDTLSPALLNKITAFLVSELEAARILKYKAAHPDDQTSAGKTELEQRVEEPTHQNTELCQSLEDCKVDMGMRREEMSTEFALLLQALDMDASSQYPDVLQEVETRIAQLSLKDMSDPLLNSSLNSEQWRQVERINQVLLKEYACRQQMIVKRFEVTLQSFAWGDKGKGYDQILSSVPPLSSLAPSSQVSMPLLLAARMDQSCILPVKAGPSTAIYKVLMGSVPDRGGRPGEIEPPMPRWEGRREKGRGGGGRGGGGGGGHPQRSKFSGKKKGKRE</sequence>
<dbReference type="AlphaFoldDB" id="A0A8C4ZFB9"/>
<reference evidence="3" key="2">
    <citation type="submission" date="2025-09" db="UniProtKB">
        <authorList>
            <consortium name="Ensembl"/>
        </authorList>
    </citation>
    <scope>IDENTIFICATION</scope>
</reference>
<dbReference type="PANTHER" id="PTHR31353">
    <property type="entry name" value="FAM98"/>
    <property type="match status" value="1"/>
</dbReference>
<dbReference type="Pfam" id="PF10239">
    <property type="entry name" value="DUF2465"/>
    <property type="match status" value="1"/>
</dbReference>
<gene>
    <name evidence="3" type="primary">im:7138535</name>
</gene>
<evidence type="ECO:0000256" key="1">
    <source>
        <dbReference type="ARBA" id="ARBA00007218"/>
    </source>
</evidence>
<feature type="compositionally biased region" description="Gly residues" evidence="2">
    <location>
        <begin position="325"/>
        <end position="337"/>
    </location>
</feature>
<dbReference type="InterPro" id="IPR018797">
    <property type="entry name" value="FAM98"/>
</dbReference>
<accession>A0A8C4ZFB9</accession>
<dbReference type="OMA" id="MPTWGER"/>
<comment type="similarity">
    <text evidence="1">Belongs to the FAM98 family.</text>
</comment>
<organism evidence="3 4">
    <name type="scientific">Gadus morhua</name>
    <name type="common">Atlantic cod</name>
    <dbReference type="NCBI Taxonomy" id="8049"/>
    <lineage>
        <taxon>Eukaryota</taxon>
        <taxon>Metazoa</taxon>
        <taxon>Chordata</taxon>
        <taxon>Craniata</taxon>
        <taxon>Vertebrata</taxon>
        <taxon>Euteleostomi</taxon>
        <taxon>Actinopterygii</taxon>
        <taxon>Neopterygii</taxon>
        <taxon>Teleostei</taxon>
        <taxon>Neoteleostei</taxon>
        <taxon>Acanthomorphata</taxon>
        <taxon>Zeiogadaria</taxon>
        <taxon>Gadariae</taxon>
        <taxon>Gadiformes</taxon>
        <taxon>Gadoidei</taxon>
        <taxon>Gadidae</taxon>
        <taxon>Gadus</taxon>
    </lineage>
</organism>
<dbReference type="Ensembl" id="ENSGMOT00000012801.2">
    <property type="protein sequence ID" value="ENSGMOP00000012472.2"/>
    <property type="gene ID" value="ENSGMOG00000011664.2"/>
</dbReference>
<evidence type="ECO:0000313" key="4">
    <source>
        <dbReference type="Proteomes" id="UP000694546"/>
    </source>
</evidence>
<feature type="region of interest" description="Disordered" evidence="2">
    <location>
        <begin position="301"/>
        <end position="352"/>
    </location>
</feature>